<sequence length="83" mass="9262">MSDTQKSTRGGARIGAGRKTKYEKTVVMRVPEKYKEAISALIAYLDDTSHISKHYPQGSQSDPVFLRSLDDNAQNITYSTKPI</sequence>
<dbReference type="EMBL" id="AXZL01000042">
    <property type="protein sequence ID" value="ESE42894.1"/>
    <property type="molecule type" value="Genomic_DNA"/>
</dbReference>
<keyword evidence="2" id="KW-1185">Reference proteome</keyword>
<proteinExistence type="predicted"/>
<reference evidence="1 2" key="1">
    <citation type="journal article" date="2013" name="Genome Announc.">
        <title>Draft Genome Sequence of Shewanella decolorationis S12, a Dye-Degrading Bacterium Isolated from a Wastewater Treatment Plant.</title>
        <authorList>
            <person name="Xu M."/>
            <person name="Fang Y."/>
            <person name="Liu J."/>
            <person name="Chen X."/>
            <person name="Sun G."/>
            <person name="Guo J."/>
            <person name="Hua Z."/>
            <person name="Tu Q."/>
            <person name="Wu L."/>
            <person name="Zhou J."/>
            <person name="Liu X."/>
        </authorList>
    </citation>
    <scope>NUCLEOTIDE SEQUENCE [LARGE SCALE GENOMIC DNA]</scope>
    <source>
        <strain evidence="1 2">S12</strain>
    </source>
</reference>
<organism evidence="1 2">
    <name type="scientific">Shewanella decolorationis S12</name>
    <dbReference type="NCBI Taxonomy" id="1353536"/>
    <lineage>
        <taxon>Bacteria</taxon>
        <taxon>Pseudomonadati</taxon>
        <taxon>Pseudomonadota</taxon>
        <taxon>Gammaproteobacteria</taxon>
        <taxon>Alteromonadales</taxon>
        <taxon>Shewanellaceae</taxon>
        <taxon>Shewanella</taxon>
    </lineage>
</organism>
<gene>
    <name evidence="1" type="ORF">SHD_0467</name>
</gene>
<dbReference type="Proteomes" id="UP000017548">
    <property type="component" value="Unassembled WGS sequence"/>
</dbReference>
<comment type="caution">
    <text evidence="1">The sequence shown here is derived from an EMBL/GenBank/DDBJ whole genome shotgun (WGS) entry which is preliminary data.</text>
</comment>
<accession>A0ABP2ZD50</accession>
<name>A0ABP2ZD50_9GAMM</name>
<evidence type="ECO:0000313" key="1">
    <source>
        <dbReference type="EMBL" id="ESE42894.1"/>
    </source>
</evidence>
<protein>
    <submittedName>
        <fullName evidence="1">Uncharacterized protein</fullName>
    </submittedName>
</protein>
<evidence type="ECO:0000313" key="2">
    <source>
        <dbReference type="Proteomes" id="UP000017548"/>
    </source>
</evidence>
<dbReference type="RefSeq" id="WP_023265669.1">
    <property type="nucleotide sequence ID" value="NZ_AXZL01000042.1"/>
</dbReference>